<sequence>MAKRSLRINWRRIATFVIGAYLVYWSAVSLDHMWVISRQQQALNHRIEAIKAQNHALQRDIHDLHNPHTLREILTGQAPLPSVDR</sequence>
<evidence type="ECO:0000313" key="2">
    <source>
        <dbReference type="EMBL" id="NMP21499.1"/>
    </source>
</evidence>
<dbReference type="RefSeq" id="WP_169096909.1">
    <property type="nucleotide sequence ID" value="NZ_JABBVZ010000008.1"/>
</dbReference>
<evidence type="ECO:0008006" key="4">
    <source>
        <dbReference type="Google" id="ProtNLM"/>
    </source>
</evidence>
<keyword evidence="1" id="KW-0472">Membrane</keyword>
<keyword evidence="3" id="KW-1185">Reference proteome</keyword>
<dbReference type="Proteomes" id="UP000533476">
    <property type="component" value="Unassembled WGS sequence"/>
</dbReference>
<dbReference type="EMBL" id="JABBVZ010000008">
    <property type="protein sequence ID" value="NMP21499.1"/>
    <property type="molecule type" value="Genomic_DNA"/>
</dbReference>
<dbReference type="AlphaFoldDB" id="A0A7Y0Q2T7"/>
<name>A0A7Y0Q2T7_9FIRM</name>
<organism evidence="2 3">
    <name type="scientific">Sulfobacillus harzensis</name>
    <dbReference type="NCBI Taxonomy" id="2729629"/>
    <lineage>
        <taxon>Bacteria</taxon>
        <taxon>Bacillati</taxon>
        <taxon>Bacillota</taxon>
        <taxon>Clostridia</taxon>
        <taxon>Eubacteriales</taxon>
        <taxon>Clostridiales Family XVII. Incertae Sedis</taxon>
        <taxon>Sulfobacillus</taxon>
    </lineage>
</organism>
<comment type="caution">
    <text evidence="2">The sequence shown here is derived from an EMBL/GenBank/DDBJ whole genome shotgun (WGS) entry which is preliminary data.</text>
</comment>
<keyword evidence="1" id="KW-0812">Transmembrane</keyword>
<evidence type="ECO:0000313" key="3">
    <source>
        <dbReference type="Proteomes" id="UP000533476"/>
    </source>
</evidence>
<evidence type="ECO:0000256" key="1">
    <source>
        <dbReference type="SAM" id="Phobius"/>
    </source>
</evidence>
<keyword evidence="1" id="KW-1133">Transmembrane helix</keyword>
<feature type="transmembrane region" description="Helical" evidence="1">
    <location>
        <begin position="12"/>
        <end position="35"/>
    </location>
</feature>
<gene>
    <name evidence="2" type="ORF">HIJ39_03890</name>
</gene>
<protein>
    <recommendedName>
        <fullName evidence="4">Septum formation initiator</fullName>
    </recommendedName>
</protein>
<proteinExistence type="predicted"/>
<accession>A0A7Y0Q2T7</accession>
<reference evidence="2 3" key="1">
    <citation type="submission" date="2020-04" db="EMBL/GenBank/DDBJ databases">
        <authorList>
            <person name="Zhang R."/>
            <person name="Schippers A."/>
        </authorList>
    </citation>
    <scope>NUCLEOTIDE SEQUENCE [LARGE SCALE GENOMIC DNA]</scope>
    <source>
        <strain evidence="2 3">DSM 109850</strain>
    </source>
</reference>